<dbReference type="Gene3D" id="2.60.120.1440">
    <property type="match status" value="1"/>
</dbReference>
<dbReference type="Proteomes" id="UP000198862">
    <property type="component" value="Unassembled WGS sequence"/>
</dbReference>
<keyword evidence="5" id="KW-1185">Reference proteome</keyword>
<organism evidence="4 5">
    <name type="scientific">Pseudoalteromonas denitrificans DSM 6059</name>
    <dbReference type="NCBI Taxonomy" id="1123010"/>
    <lineage>
        <taxon>Bacteria</taxon>
        <taxon>Pseudomonadati</taxon>
        <taxon>Pseudomonadota</taxon>
        <taxon>Gammaproteobacteria</taxon>
        <taxon>Alteromonadales</taxon>
        <taxon>Pseudoalteromonadaceae</taxon>
        <taxon>Pseudoalteromonas</taxon>
    </lineage>
</organism>
<dbReference type="STRING" id="1123010.SAMN02745724_03810"/>
<proteinExistence type="predicted"/>
<gene>
    <name evidence="4" type="ORF">SAMN02745724_03810</name>
</gene>
<evidence type="ECO:0000313" key="4">
    <source>
        <dbReference type="EMBL" id="SFD18982.1"/>
    </source>
</evidence>
<dbReference type="InterPro" id="IPR006860">
    <property type="entry name" value="FecR"/>
</dbReference>
<dbReference type="Pfam" id="PF16344">
    <property type="entry name" value="FecR_C"/>
    <property type="match status" value="1"/>
</dbReference>
<dbReference type="AlphaFoldDB" id="A0A1I1QAK5"/>
<feature type="domain" description="Protein FecR C-terminal" evidence="3">
    <location>
        <begin position="284"/>
        <end position="350"/>
    </location>
</feature>
<evidence type="ECO:0000313" key="5">
    <source>
        <dbReference type="Proteomes" id="UP000198862"/>
    </source>
</evidence>
<feature type="domain" description="FecR protein" evidence="2">
    <location>
        <begin position="123"/>
        <end position="215"/>
    </location>
</feature>
<dbReference type="PIRSF" id="PIRSF018266">
    <property type="entry name" value="FecR"/>
    <property type="match status" value="1"/>
</dbReference>
<dbReference type="InterPro" id="IPR012373">
    <property type="entry name" value="Ferrdict_sens_TM"/>
</dbReference>
<protein>
    <submittedName>
        <fullName evidence="4">FecR family protein</fullName>
    </submittedName>
</protein>
<dbReference type="EMBL" id="FOLO01000039">
    <property type="protein sequence ID" value="SFD18982.1"/>
    <property type="molecule type" value="Genomic_DNA"/>
</dbReference>
<dbReference type="GO" id="GO:0016989">
    <property type="term" value="F:sigma factor antagonist activity"/>
    <property type="evidence" value="ECO:0007669"/>
    <property type="project" value="TreeGrafter"/>
</dbReference>
<dbReference type="PANTHER" id="PTHR30273:SF2">
    <property type="entry name" value="PROTEIN FECR"/>
    <property type="match status" value="1"/>
</dbReference>
<name>A0A1I1QAK5_9GAMM</name>
<dbReference type="Gene3D" id="3.55.50.30">
    <property type="match status" value="1"/>
</dbReference>
<dbReference type="RefSeq" id="WP_091988289.1">
    <property type="nucleotide sequence ID" value="NZ_FOLO01000039.1"/>
</dbReference>
<keyword evidence="1" id="KW-0812">Transmembrane</keyword>
<reference evidence="4 5" key="1">
    <citation type="submission" date="2016-10" db="EMBL/GenBank/DDBJ databases">
        <authorList>
            <person name="de Groot N.N."/>
        </authorList>
    </citation>
    <scope>NUCLEOTIDE SEQUENCE [LARGE SCALE GENOMIC DNA]</scope>
    <source>
        <strain evidence="4 5">DSM 6059</strain>
    </source>
</reference>
<keyword evidence="1" id="KW-0472">Membrane</keyword>
<dbReference type="OrthoDB" id="9771237at2"/>
<evidence type="ECO:0000259" key="2">
    <source>
        <dbReference type="Pfam" id="PF04773"/>
    </source>
</evidence>
<evidence type="ECO:0000256" key="1">
    <source>
        <dbReference type="SAM" id="Phobius"/>
    </source>
</evidence>
<dbReference type="InterPro" id="IPR032508">
    <property type="entry name" value="FecR_C"/>
</dbReference>
<accession>A0A1I1QAK5</accession>
<evidence type="ECO:0000259" key="3">
    <source>
        <dbReference type="Pfam" id="PF16344"/>
    </source>
</evidence>
<dbReference type="Pfam" id="PF04773">
    <property type="entry name" value="FecR"/>
    <property type="match status" value="1"/>
</dbReference>
<keyword evidence="1" id="KW-1133">Transmembrane helix</keyword>
<dbReference type="PANTHER" id="PTHR30273">
    <property type="entry name" value="PERIPLASMIC SIGNAL SENSOR AND SIGMA FACTOR ACTIVATOR FECR-RELATED"/>
    <property type="match status" value="1"/>
</dbReference>
<feature type="transmembrane region" description="Helical" evidence="1">
    <location>
        <begin position="83"/>
        <end position="104"/>
    </location>
</feature>
<sequence>MTNVTKFNRKQIIQEQASLWISRMDRGLSLEEKNEFSVWINQSEYHKDTLYQLAKLWDDLTVLNELSDLFPLESKTKSTQNKFIPIAIAASFIAIMFTSSAYFLDGSLFPILSNTQKTAQIKQYQTKIGEQISFSMPDGTNVRLNTNSTIKVAYTAKHRQISLLKGEARFDVAKDKTRPFTVSTDKKSFTALGTIFNVQNTKNNELELLVTEGKVLISDTDSILKTTTLNDIVASFTNLSHDNLPGTVVNSGEKSVVKNNMQLITDKISLDQIQRELAWQQGMLIFDGEPLNKALLEVARYSNTQFEINDTNLSHLKISGYFKAGDIEGLLESLNENFNIIYQKSPNNIIRLTKV</sequence>